<gene>
    <name evidence="2" type="ORF">GRI48_08350</name>
</gene>
<dbReference type="RefSeq" id="WP_160673946.1">
    <property type="nucleotide sequence ID" value="NZ_WTYN01000001.1"/>
</dbReference>
<comment type="caution">
    <text evidence="2">The sequence shown here is derived from an EMBL/GenBank/DDBJ whole genome shotgun (WGS) entry which is preliminary data.</text>
</comment>
<dbReference type="InterPro" id="IPR017438">
    <property type="entry name" value="ATP-NAD_kinase_N"/>
</dbReference>
<organism evidence="2 3">
    <name type="scientific">Qipengyuania oceanensis</name>
    <dbReference type="NCBI Taxonomy" id="1463597"/>
    <lineage>
        <taxon>Bacteria</taxon>
        <taxon>Pseudomonadati</taxon>
        <taxon>Pseudomonadota</taxon>
        <taxon>Alphaproteobacteria</taxon>
        <taxon>Sphingomonadales</taxon>
        <taxon>Erythrobacteraceae</taxon>
        <taxon>Qipengyuania</taxon>
    </lineage>
</organism>
<dbReference type="EMBL" id="WTYN01000001">
    <property type="protein sequence ID" value="MXO63018.1"/>
    <property type="molecule type" value="Genomic_DNA"/>
</dbReference>
<keyword evidence="2" id="KW-0418">Kinase</keyword>
<dbReference type="GO" id="GO:0016301">
    <property type="term" value="F:kinase activity"/>
    <property type="evidence" value="ECO:0007669"/>
    <property type="project" value="UniProtKB-KW"/>
</dbReference>
<feature type="domain" description="DAGKc" evidence="1">
    <location>
        <begin position="7"/>
        <end position="120"/>
    </location>
</feature>
<dbReference type="SUPFAM" id="SSF111331">
    <property type="entry name" value="NAD kinase/diacylglycerol kinase-like"/>
    <property type="match status" value="1"/>
</dbReference>
<dbReference type="Gene3D" id="3.40.50.10330">
    <property type="entry name" value="Probable inorganic polyphosphate/atp-NAD kinase, domain 1"/>
    <property type="match status" value="1"/>
</dbReference>
<dbReference type="InterPro" id="IPR016064">
    <property type="entry name" value="NAD/diacylglycerol_kinase_sf"/>
</dbReference>
<reference evidence="2 3" key="1">
    <citation type="submission" date="2019-12" db="EMBL/GenBank/DDBJ databases">
        <title>Genomic-based taxomic classification of the family Erythrobacteraceae.</title>
        <authorList>
            <person name="Xu L."/>
        </authorList>
    </citation>
    <scope>NUCLEOTIDE SEQUENCE [LARGE SCALE GENOMIC DNA]</scope>
    <source>
        <strain evidence="2 3">MCCC 1A09965</strain>
    </source>
</reference>
<dbReference type="Proteomes" id="UP000445582">
    <property type="component" value="Unassembled WGS sequence"/>
</dbReference>
<accession>A0A844YIZ6</accession>
<evidence type="ECO:0000259" key="1">
    <source>
        <dbReference type="Pfam" id="PF00781"/>
    </source>
</evidence>
<sequence>MDNQQTVCLVANTASGSYSPEAVDDLATAFRGAGFDLCRSICFPDEDLPTAETLAGSNIDILAIFTGDGTVNSCVTGLYGWKGKVLVLPGGTMNLLSHQLHGEAEPADIVAQVASGGARVVRRNVARSAHGDALVGLSAGPATSWYTVREAMREADIQQMVDEAGEAYAKTVGDEAQLCIREPDVGDREGYPLVEICPCDAGLRLVAYNPKTLGDYIAQGWKMLIRRFREGPHETLGTFDRLVLAGATGAPIELSIDGEPTLGEPVEEVVLAEADVDLLATA</sequence>
<evidence type="ECO:0000313" key="3">
    <source>
        <dbReference type="Proteomes" id="UP000445582"/>
    </source>
</evidence>
<keyword evidence="2" id="KW-0808">Transferase</keyword>
<protein>
    <submittedName>
        <fullName evidence="2">Diacylglycerol kinase</fullName>
    </submittedName>
</protein>
<name>A0A844YIZ6_9SPHN</name>
<dbReference type="AlphaFoldDB" id="A0A844YIZ6"/>
<dbReference type="Pfam" id="PF00781">
    <property type="entry name" value="DAGK_cat"/>
    <property type="match status" value="1"/>
</dbReference>
<keyword evidence="3" id="KW-1185">Reference proteome</keyword>
<evidence type="ECO:0000313" key="2">
    <source>
        <dbReference type="EMBL" id="MXO63018.1"/>
    </source>
</evidence>
<proteinExistence type="predicted"/>
<dbReference type="InterPro" id="IPR001206">
    <property type="entry name" value="Diacylglycerol_kinase_cat_dom"/>
</dbReference>
<dbReference type="OrthoDB" id="7199213at2"/>